<sequence>MSSGTQFFTAADGARLAWLDQGAGLPVLCLAGLTRGKEDFDPALPALTGARVIRMDYRGRGESAFTSAASYTPAQEAADALALLDHLGVARAAVLGTSRGGLIGMLLAAHAKDRLLGLCLNDIGPVVERDGLLRILDYLGLPPQARSLDEMAALLARGSPGFRDVPAPDWQAMAARLFRETPEGLALRYDPALRESFLAGFDPEAPPPDLWPWWQAAAGLPVALIRGANSDLLSLATVERMRETRPDLIFADVPDRGHVPFLNEPPAVEVLQAWLRLIRETEHSAADTAANSPAGFT</sequence>
<dbReference type="EMBL" id="UXAW01000083">
    <property type="protein sequence ID" value="VDC31342.1"/>
    <property type="molecule type" value="Genomic_DNA"/>
</dbReference>
<dbReference type="PANTHER" id="PTHR43798:SF31">
    <property type="entry name" value="AB HYDROLASE SUPERFAMILY PROTEIN YCLE"/>
    <property type="match status" value="1"/>
</dbReference>
<dbReference type="RefSeq" id="WP_124087566.1">
    <property type="nucleotide sequence ID" value="NZ_UXAW01000083.1"/>
</dbReference>
<dbReference type="Pfam" id="PF00561">
    <property type="entry name" value="Abhydrolase_1"/>
    <property type="match status" value="1"/>
</dbReference>
<dbReference type="Proteomes" id="UP000277498">
    <property type="component" value="Unassembled WGS sequence"/>
</dbReference>
<reference evidence="3 4" key="1">
    <citation type="submission" date="2018-11" db="EMBL/GenBank/DDBJ databases">
        <authorList>
            <person name="Criscuolo A."/>
        </authorList>
    </citation>
    <scope>NUCLEOTIDE SEQUENCE [LARGE SCALE GENOMIC DNA]</scope>
    <source>
        <strain evidence="3">ACIP111625</strain>
    </source>
</reference>
<gene>
    <name evidence="3" type="primary">dehH1</name>
    <name evidence="3" type="ORF">XINFAN_02838</name>
</gene>
<dbReference type="EC" id="3.8.1.3" evidence="3"/>
<accession>A0A3P5XM74</accession>
<dbReference type="GO" id="GO:0016020">
    <property type="term" value="C:membrane"/>
    <property type="evidence" value="ECO:0007669"/>
    <property type="project" value="TreeGrafter"/>
</dbReference>
<evidence type="ECO:0000313" key="3">
    <source>
        <dbReference type="EMBL" id="VDC31342.1"/>
    </source>
</evidence>
<dbReference type="AlphaFoldDB" id="A0A3P5XM74"/>
<dbReference type="InterPro" id="IPR050266">
    <property type="entry name" value="AB_hydrolase_sf"/>
</dbReference>
<dbReference type="OrthoDB" id="9791366at2"/>
<name>A0A3P5XM74_9RHOB</name>
<keyword evidence="4" id="KW-1185">Reference proteome</keyword>
<dbReference type="InterPro" id="IPR000073">
    <property type="entry name" value="AB_hydrolase_1"/>
</dbReference>
<dbReference type="GO" id="GO:0018785">
    <property type="term" value="F:haloacetate dehalogenase activity"/>
    <property type="evidence" value="ECO:0007669"/>
    <property type="project" value="UniProtKB-EC"/>
</dbReference>
<evidence type="ECO:0000259" key="2">
    <source>
        <dbReference type="Pfam" id="PF00561"/>
    </source>
</evidence>
<evidence type="ECO:0000256" key="1">
    <source>
        <dbReference type="ARBA" id="ARBA00022801"/>
    </source>
</evidence>
<evidence type="ECO:0000313" key="4">
    <source>
        <dbReference type="Proteomes" id="UP000277498"/>
    </source>
</evidence>
<proteinExistence type="predicted"/>
<keyword evidence="1 3" id="KW-0378">Hydrolase</keyword>
<dbReference type="Gene3D" id="3.40.50.1820">
    <property type="entry name" value="alpha/beta hydrolase"/>
    <property type="match status" value="1"/>
</dbReference>
<dbReference type="PANTHER" id="PTHR43798">
    <property type="entry name" value="MONOACYLGLYCEROL LIPASE"/>
    <property type="match status" value="1"/>
</dbReference>
<protein>
    <submittedName>
        <fullName evidence="3">Haloacetate dehalogenase H-1</fullName>
        <ecNumber evidence="3">3.8.1.3</ecNumber>
    </submittedName>
</protein>
<organism evidence="3 4">
    <name type="scientific">Pseudogemmobacter humi</name>
    <dbReference type="NCBI Taxonomy" id="2483812"/>
    <lineage>
        <taxon>Bacteria</taxon>
        <taxon>Pseudomonadati</taxon>
        <taxon>Pseudomonadota</taxon>
        <taxon>Alphaproteobacteria</taxon>
        <taxon>Rhodobacterales</taxon>
        <taxon>Paracoccaceae</taxon>
        <taxon>Pseudogemmobacter</taxon>
    </lineage>
</organism>
<dbReference type="SUPFAM" id="SSF53474">
    <property type="entry name" value="alpha/beta-Hydrolases"/>
    <property type="match status" value="1"/>
</dbReference>
<dbReference type="InterPro" id="IPR029058">
    <property type="entry name" value="AB_hydrolase_fold"/>
</dbReference>
<feature type="domain" description="AB hydrolase-1" evidence="2">
    <location>
        <begin position="26"/>
        <end position="263"/>
    </location>
</feature>